<sequence>MDPKWFPPPDRPFQPGDLSVIGAGIIGITTLLLPRAQLRKIIPISLIFCIISNLRRHTARRPEEDYLNAVNVCLILFRCIDFAVLHDAEQTFHRVKSDGTIENAEHIEKMTIWQKFCWSLHLFTTMRGIGWNWRVKNVDEVPRDISRSRFILEQAVGASYSLLYIDINQWCMHRTRWGDGATPGPDLFMIPLWQQVLLGWSCAFHSGFSLAFSYYLGAAIAVGSGLSTPQSWPPIFGSFIKKGYTLRNIWGYCWHQFLRRIFENVNRRLLQLLSVKTGTLASRYLQLYNAFFLSALIHHAGALNCPYSSLGWCQFYFFVIQPVAITAEDIVVYLGKKAAVKDTWKTRTLGYIWVVCFLSYSLRYAAKGILAAGLGGVKHPVVDKFSIADRLLG</sequence>
<dbReference type="Proteomes" id="UP000078343">
    <property type="component" value="Unassembled WGS sequence"/>
</dbReference>
<evidence type="ECO:0000256" key="2">
    <source>
        <dbReference type="ARBA" id="ARBA00005179"/>
    </source>
</evidence>
<dbReference type="OrthoDB" id="1077582at2759"/>
<evidence type="ECO:0000256" key="6">
    <source>
        <dbReference type="ARBA" id="ARBA00022989"/>
    </source>
</evidence>
<evidence type="ECO:0000313" key="10">
    <source>
        <dbReference type="Proteomes" id="UP000078343"/>
    </source>
</evidence>
<protein>
    <recommendedName>
        <fullName evidence="8">Wax synthase domain-containing protein</fullName>
    </recommendedName>
</protein>
<evidence type="ECO:0000313" key="9">
    <source>
        <dbReference type="EMBL" id="OAP60780.1"/>
    </source>
</evidence>
<comment type="pathway">
    <text evidence="2">Secondary metabolite biosynthesis.</text>
</comment>
<reference evidence="9 10" key="1">
    <citation type="submission" date="2016-04" db="EMBL/GenBank/DDBJ databases">
        <title>Draft genome of Fonsecaea erecta CBS 125763.</title>
        <authorList>
            <person name="Weiss V.A."/>
            <person name="Vicente V.A."/>
            <person name="Raittz R.T."/>
            <person name="Moreno L.F."/>
            <person name="De Souza E.M."/>
            <person name="Pedrosa F.O."/>
            <person name="Steffens M.B."/>
            <person name="Faoro H."/>
            <person name="Tadra-Sfeir M.Z."/>
            <person name="Najafzadeh M.J."/>
            <person name="Felipe M.S."/>
            <person name="Teixeira M."/>
            <person name="Sun J."/>
            <person name="Xi L."/>
            <person name="Gomes R."/>
            <person name="De Azevedo C.M."/>
            <person name="Salgado C.G."/>
            <person name="Da Silva M.B."/>
            <person name="Nascimento M.F."/>
            <person name="Queiroz-Telles F."/>
            <person name="Attili D.S."/>
            <person name="Gorbushina A."/>
        </authorList>
    </citation>
    <scope>NUCLEOTIDE SEQUENCE [LARGE SCALE GENOMIC DNA]</scope>
    <source>
        <strain evidence="9 10">CBS 125763</strain>
    </source>
</reference>
<evidence type="ECO:0000256" key="7">
    <source>
        <dbReference type="ARBA" id="ARBA00023136"/>
    </source>
</evidence>
<dbReference type="EMBL" id="LVYI01000004">
    <property type="protein sequence ID" value="OAP60780.1"/>
    <property type="molecule type" value="Genomic_DNA"/>
</dbReference>
<name>A0A178ZLV4_9EURO</name>
<comment type="similarity">
    <text evidence="3">Belongs to the wax synthase family.</text>
</comment>
<dbReference type="PANTHER" id="PTHR31595:SF57">
    <property type="entry name" value="OS04G0481900 PROTEIN"/>
    <property type="match status" value="1"/>
</dbReference>
<dbReference type="AlphaFoldDB" id="A0A178ZLV4"/>
<proteinExistence type="inferred from homology"/>
<evidence type="ECO:0000256" key="3">
    <source>
        <dbReference type="ARBA" id="ARBA00007282"/>
    </source>
</evidence>
<gene>
    <name evidence="9" type="ORF">AYL99_05782</name>
</gene>
<keyword evidence="6" id="KW-1133">Transmembrane helix</keyword>
<accession>A0A178ZLV4</accession>
<comment type="caution">
    <text evidence="9">The sequence shown here is derived from an EMBL/GenBank/DDBJ whole genome shotgun (WGS) entry which is preliminary data.</text>
</comment>
<dbReference type="GO" id="GO:0008374">
    <property type="term" value="F:O-acyltransferase activity"/>
    <property type="evidence" value="ECO:0007669"/>
    <property type="project" value="InterPro"/>
</dbReference>
<dbReference type="GO" id="GO:0006629">
    <property type="term" value="P:lipid metabolic process"/>
    <property type="evidence" value="ECO:0007669"/>
    <property type="project" value="InterPro"/>
</dbReference>
<keyword evidence="4" id="KW-0808">Transferase</keyword>
<evidence type="ECO:0000256" key="1">
    <source>
        <dbReference type="ARBA" id="ARBA00004141"/>
    </source>
</evidence>
<dbReference type="GO" id="GO:0016020">
    <property type="term" value="C:membrane"/>
    <property type="evidence" value="ECO:0007669"/>
    <property type="project" value="UniProtKB-SubCell"/>
</dbReference>
<evidence type="ECO:0000256" key="4">
    <source>
        <dbReference type="ARBA" id="ARBA00022679"/>
    </source>
</evidence>
<keyword evidence="5" id="KW-0812">Transmembrane</keyword>
<evidence type="ECO:0000259" key="8">
    <source>
        <dbReference type="Pfam" id="PF13813"/>
    </source>
</evidence>
<comment type="subcellular location">
    <subcellularLocation>
        <location evidence="1">Membrane</location>
        <topology evidence="1">Multi-pass membrane protein</topology>
    </subcellularLocation>
</comment>
<dbReference type="GeneID" id="30009950"/>
<dbReference type="PANTHER" id="PTHR31595">
    <property type="entry name" value="LONG-CHAIN-ALCOHOL O-FATTY-ACYLTRANSFERASE 3-RELATED"/>
    <property type="match status" value="1"/>
</dbReference>
<dbReference type="RefSeq" id="XP_018694147.1">
    <property type="nucleotide sequence ID" value="XM_018837294.1"/>
</dbReference>
<keyword evidence="10" id="KW-1185">Reference proteome</keyword>
<dbReference type="InterPro" id="IPR044851">
    <property type="entry name" value="Wax_synthase"/>
</dbReference>
<dbReference type="Pfam" id="PF13813">
    <property type="entry name" value="MBOAT_2"/>
    <property type="match status" value="1"/>
</dbReference>
<organism evidence="9 10">
    <name type="scientific">Fonsecaea erecta</name>
    <dbReference type="NCBI Taxonomy" id="1367422"/>
    <lineage>
        <taxon>Eukaryota</taxon>
        <taxon>Fungi</taxon>
        <taxon>Dikarya</taxon>
        <taxon>Ascomycota</taxon>
        <taxon>Pezizomycotina</taxon>
        <taxon>Eurotiomycetes</taxon>
        <taxon>Chaetothyriomycetidae</taxon>
        <taxon>Chaetothyriales</taxon>
        <taxon>Herpotrichiellaceae</taxon>
        <taxon>Fonsecaea</taxon>
    </lineage>
</organism>
<dbReference type="InterPro" id="IPR032805">
    <property type="entry name" value="Wax_synthase_dom"/>
</dbReference>
<feature type="domain" description="Wax synthase" evidence="8">
    <location>
        <begin position="232"/>
        <end position="319"/>
    </location>
</feature>
<evidence type="ECO:0000256" key="5">
    <source>
        <dbReference type="ARBA" id="ARBA00022692"/>
    </source>
</evidence>
<keyword evidence="7" id="KW-0472">Membrane</keyword>